<dbReference type="CDD" id="cd00158">
    <property type="entry name" value="RHOD"/>
    <property type="match status" value="1"/>
</dbReference>
<protein>
    <submittedName>
        <fullName evidence="2">Rhodanese-like domain-containing protein</fullName>
    </submittedName>
</protein>
<evidence type="ECO:0000313" key="2">
    <source>
        <dbReference type="EMBL" id="MBH8565184.1"/>
    </source>
</evidence>
<dbReference type="PROSITE" id="PS50206">
    <property type="entry name" value="RHODANESE_3"/>
    <property type="match status" value="1"/>
</dbReference>
<dbReference type="SMART" id="SM00450">
    <property type="entry name" value="RHOD"/>
    <property type="match status" value="1"/>
</dbReference>
<dbReference type="InterPro" id="IPR036873">
    <property type="entry name" value="Rhodanese-like_dom_sf"/>
</dbReference>
<dbReference type="Pfam" id="PF00581">
    <property type="entry name" value="Rhodanese"/>
    <property type="match status" value="1"/>
</dbReference>
<dbReference type="SUPFAM" id="SSF52821">
    <property type="entry name" value="Rhodanese/Cell cycle control phosphatase"/>
    <property type="match status" value="1"/>
</dbReference>
<dbReference type="PANTHER" id="PTHR43031">
    <property type="entry name" value="FAD-DEPENDENT OXIDOREDUCTASE"/>
    <property type="match status" value="1"/>
</dbReference>
<reference evidence="2 3" key="1">
    <citation type="journal article" date="2021" name="Int. J. Syst. Evol. Microbiol.">
        <title>Amazonocrinis nigriterrae gen. nov., sp. nov., Atlanticothrix silvestris gen. nov., sp. nov. and Dendronalium phyllosphericum gen. nov., sp. nov., nostocacean cyanobacteria from Brazilian environments.</title>
        <authorList>
            <person name="Alvarenga D.O."/>
            <person name="Andreote A.P.D."/>
            <person name="Branco L.H.Z."/>
            <person name="Delbaje E."/>
            <person name="Cruz R.B."/>
            <person name="Varani A.M."/>
            <person name="Fiore M.F."/>
        </authorList>
    </citation>
    <scope>NUCLEOTIDE SEQUENCE [LARGE SCALE GENOMIC DNA]</scope>
    <source>
        <strain evidence="2 3">CENA67</strain>
    </source>
</reference>
<name>A0A8J7HZ50_9NOST</name>
<comment type="caution">
    <text evidence="2">The sequence shown here is derived from an EMBL/GenBank/DDBJ whole genome shotgun (WGS) entry which is preliminary data.</text>
</comment>
<sequence>MSTNLAVDVHDLKSRLQWGQPALTIVDVRDRASYNHGHISGAITLPLDTLGSRAKTALHTERHIYVYGENDQQTAEAAKLLRDAGYGEVGEIAGGFAAWKTVGGAIEGLEA</sequence>
<dbReference type="EMBL" id="JAECZC010000056">
    <property type="protein sequence ID" value="MBH8565184.1"/>
    <property type="molecule type" value="Genomic_DNA"/>
</dbReference>
<dbReference type="Proteomes" id="UP000632766">
    <property type="component" value="Unassembled WGS sequence"/>
</dbReference>
<dbReference type="InterPro" id="IPR001763">
    <property type="entry name" value="Rhodanese-like_dom"/>
</dbReference>
<evidence type="ECO:0000313" key="3">
    <source>
        <dbReference type="Proteomes" id="UP000632766"/>
    </source>
</evidence>
<organism evidence="2 3">
    <name type="scientific">Amazonocrinis nigriterrae CENA67</name>
    <dbReference type="NCBI Taxonomy" id="2794033"/>
    <lineage>
        <taxon>Bacteria</taxon>
        <taxon>Bacillati</taxon>
        <taxon>Cyanobacteriota</taxon>
        <taxon>Cyanophyceae</taxon>
        <taxon>Nostocales</taxon>
        <taxon>Nostocaceae</taxon>
        <taxon>Amazonocrinis</taxon>
        <taxon>Amazonocrinis nigriterrae</taxon>
    </lineage>
</organism>
<dbReference type="RefSeq" id="WP_198126989.1">
    <property type="nucleotide sequence ID" value="NZ_JAECZC010000056.1"/>
</dbReference>
<feature type="domain" description="Rhodanese" evidence="1">
    <location>
        <begin position="19"/>
        <end position="108"/>
    </location>
</feature>
<evidence type="ECO:0000259" key="1">
    <source>
        <dbReference type="PROSITE" id="PS50206"/>
    </source>
</evidence>
<gene>
    <name evidence="2" type="ORF">I8748_23875</name>
</gene>
<keyword evidence="3" id="KW-1185">Reference proteome</keyword>
<dbReference type="Gene3D" id="3.40.250.10">
    <property type="entry name" value="Rhodanese-like domain"/>
    <property type="match status" value="1"/>
</dbReference>
<accession>A0A8J7HZ50</accession>
<dbReference type="PANTHER" id="PTHR43031:SF1">
    <property type="entry name" value="PYRIDINE NUCLEOTIDE-DISULPHIDE OXIDOREDUCTASE"/>
    <property type="match status" value="1"/>
</dbReference>
<dbReference type="InterPro" id="IPR050229">
    <property type="entry name" value="GlpE_sulfurtransferase"/>
</dbReference>
<proteinExistence type="predicted"/>
<dbReference type="AlphaFoldDB" id="A0A8J7HZ50"/>